<evidence type="ECO:0000313" key="2">
    <source>
        <dbReference type="Proteomes" id="UP000789375"/>
    </source>
</evidence>
<dbReference type="GO" id="GO:0004497">
    <property type="term" value="F:monooxygenase activity"/>
    <property type="evidence" value="ECO:0007669"/>
    <property type="project" value="InterPro"/>
</dbReference>
<gene>
    <name evidence="1" type="ORF">FMOSSE_LOCUS16668</name>
</gene>
<accession>A0A9N9NME5</accession>
<dbReference type="EMBL" id="CAJVPP010025361">
    <property type="protein sequence ID" value="CAG8751483.1"/>
    <property type="molecule type" value="Genomic_DNA"/>
</dbReference>
<dbReference type="InterPro" id="IPR036396">
    <property type="entry name" value="Cyt_P450_sf"/>
</dbReference>
<protein>
    <submittedName>
        <fullName evidence="1">10214_t:CDS:1</fullName>
    </submittedName>
</protein>
<name>A0A9N9NME5_FUNMO</name>
<dbReference type="Proteomes" id="UP000789375">
    <property type="component" value="Unassembled WGS sequence"/>
</dbReference>
<comment type="caution">
    <text evidence="1">The sequence shown here is derived from an EMBL/GenBank/DDBJ whole genome shotgun (WGS) entry which is preliminary data.</text>
</comment>
<proteinExistence type="predicted"/>
<dbReference type="GO" id="GO:0020037">
    <property type="term" value="F:heme binding"/>
    <property type="evidence" value="ECO:0007669"/>
    <property type="project" value="InterPro"/>
</dbReference>
<sequence length="76" mass="8819">IANFADDAENGLDDIKFALTYPAFIRHTLLRKKNQAMLDNRQLDSIFGLDRNRLPTMEDLSKMQYTEAIIKECSRL</sequence>
<feature type="non-terminal residue" evidence="1">
    <location>
        <position position="1"/>
    </location>
</feature>
<dbReference type="GO" id="GO:0016705">
    <property type="term" value="F:oxidoreductase activity, acting on paired donors, with incorporation or reduction of molecular oxygen"/>
    <property type="evidence" value="ECO:0007669"/>
    <property type="project" value="InterPro"/>
</dbReference>
<dbReference type="SUPFAM" id="SSF48264">
    <property type="entry name" value="Cytochrome P450"/>
    <property type="match status" value="1"/>
</dbReference>
<evidence type="ECO:0000313" key="1">
    <source>
        <dbReference type="EMBL" id="CAG8751483.1"/>
    </source>
</evidence>
<dbReference type="Gene3D" id="1.10.630.10">
    <property type="entry name" value="Cytochrome P450"/>
    <property type="match status" value="1"/>
</dbReference>
<reference evidence="1" key="1">
    <citation type="submission" date="2021-06" db="EMBL/GenBank/DDBJ databases">
        <authorList>
            <person name="Kallberg Y."/>
            <person name="Tangrot J."/>
            <person name="Rosling A."/>
        </authorList>
    </citation>
    <scope>NUCLEOTIDE SEQUENCE</scope>
    <source>
        <strain evidence="1">87-6 pot B 2015</strain>
    </source>
</reference>
<dbReference type="GO" id="GO:0005506">
    <property type="term" value="F:iron ion binding"/>
    <property type="evidence" value="ECO:0007669"/>
    <property type="project" value="InterPro"/>
</dbReference>
<dbReference type="AlphaFoldDB" id="A0A9N9NME5"/>
<feature type="non-terminal residue" evidence="1">
    <location>
        <position position="76"/>
    </location>
</feature>
<organism evidence="1 2">
    <name type="scientific">Funneliformis mosseae</name>
    <name type="common">Endomycorrhizal fungus</name>
    <name type="synonym">Glomus mosseae</name>
    <dbReference type="NCBI Taxonomy" id="27381"/>
    <lineage>
        <taxon>Eukaryota</taxon>
        <taxon>Fungi</taxon>
        <taxon>Fungi incertae sedis</taxon>
        <taxon>Mucoromycota</taxon>
        <taxon>Glomeromycotina</taxon>
        <taxon>Glomeromycetes</taxon>
        <taxon>Glomerales</taxon>
        <taxon>Glomeraceae</taxon>
        <taxon>Funneliformis</taxon>
    </lineage>
</organism>
<keyword evidence="2" id="KW-1185">Reference proteome</keyword>